<evidence type="ECO:0000256" key="2">
    <source>
        <dbReference type="RuleBase" id="RU000461"/>
    </source>
</evidence>
<dbReference type="CDD" id="cd20625">
    <property type="entry name" value="CYP164-like"/>
    <property type="match status" value="1"/>
</dbReference>
<evidence type="ECO:0000256" key="1">
    <source>
        <dbReference type="ARBA" id="ARBA00010617"/>
    </source>
</evidence>
<evidence type="ECO:0000313" key="3">
    <source>
        <dbReference type="EMBL" id="GAA4063198.1"/>
    </source>
</evidence>
<dbReference type="Gene3D" id="1.10.630.10">
    <property type="entry name" value="Cytochrome P450"/>
    <property type="match status" value="1"/>
</dbReference>
<dbReference type="InterPro" id="IPR017972">
    <property type="entry name" value="Cyt_P450_CS"/>
</dbReference>
<dbReference type="PANTHER" id="PTHR46696:SF1">
    <property type="entry name" value="CYTOCHROME P450 YJIB-RELATED"/>
    <property type="match status" value="1"/>
</dbReference>
<dbReference type="RefSeq" id="WP_345014860.1">
    <property type="nucleotide sequence ID" value="NZ_BAAAZY010000011.1"/>
</dbReference>
<comment type="caution">
    <text evidence="3">The sequence shown here is derived from an EMBL/GenBank/DDBJ whole genome shotgun (WGS) entry which is preliminary data.</text>
</comment>
<dbReference type="PROSITE" id="PS00086">
    <property type="entry name" value="CYTOCHROME_P450"/>
    <property type="match status" value="1"/>
</dbReference>
<keyword evidence="2" id="KW-0408">Iron</keyword>
<dbReference type="InterPro" id="IPR036396">
    <property type="entry name" value="Cyt_P450_sf"/>
</dbReference>
<dbReference type="SUPFAM" id="SSF48264">
    <property type="entry name" value="Cytochrome P450"/>
    <property type="match status" value="1"/>
</dbReference>
<reference evidence="4" key="1">
    <citation type="journal article" date="2019" name="Int. J. Syst. Evol. Microbiol.">
        <title>The Global Catalogue of Microorganisms (GCM) 10K type strain sequencing project: providing services to taxonomists for standard genome sequencing and annotation.</title>
        <authorList>
            <consortium name="The Broad Institute Genomics Platform"/>
            <consortium name="The Broad Institute Genome Sequencing Center for Infectious Disease"/>
            <person name="Wu L."/>
            <person name="Ma J."/>
        </authorList>
    </citation>
    <scope>NUCLEOTIDE SEQUENCE [LARGE SCALE GENOMIC DNA]</scope>
    <source>
        <strain evidence="4">JCM 16925</strain>
    </source>
</reference>
<dbReference type="Pfam" id="PF00067">
    <property type="entry name" value="p450"/>
    <property type="match status" value="1"/>
</dbReference>
<accession>A0ABP7VAQ5</accession>
<dbReference type="PANTHER" id="PTHR46696">
    <property type="entry name" value="P450, PUTATIVE (EUROFUNG)-RELATED"/>
    <property type="match status" value="1"/>
</dbReference>
<protein>
    <submittedName>
        <fullName evidence="3">Cytochrome P450</fullName>
    </submittedName>
</protein>
<comment type="similarity">
    <text evidence="1 2">Belongs to the cytochrome P450 family.</text>
</comment>
<proteinExistence type="inferred from homology"/>
<keyword evidence="4" id="KW-1185">Reference proteome</keyword>
<dbReference type="EMBL" id="BAAAZY010000011">
    <property type="protein sequence ID" value="GAA4063198.1"/>
    <property type="molecule type" value="Genomic_DNA"/>
</dbReference>
<gene>
    <name evidence="3" type="ORF">GCM10022233_41490</name>
</gene>
<dbReference type="Proteomes" id="UP001499984">
    <property type="component" value="Unassembled WGS sequence"/>
</dbReference>
<organism evidence="3 4">
    <name type="scientific">Streptomyces shaanxiensis</name>
    <dbReference type="NCBI Taxonomy" id="653357"/>
    <lineage>
        <taxon>Bacteria</taxon>
        <taxon>Bacillati</taxon>
        <taxon>Actinomycetota</taxon>
        <taxon>Actinomycetes</taxon>
        <taxon>Kitasatosporales</taxon>
        <taxon>Streptomycetaceae</taxon>
        <taxon>Streptomyces</taxon>
    </lineage>
</organism>
<keyword evidence="2" id="KW-0503">Monooxygenase</keyword>
<keyword evidence="2" id="KW-0349">Heme</keyword>
<evidence type="ECO:0000313" key="4">
    <source>
        <dbReference type="Proteomes" id="UP001499984"/>
    </source>
</evidence>
<keyword evidence="2" id="KW-0479">Metal-binding</keyword>
<keyword evidence="2" id="KW-0560">Oxidoreductase</keyword>
<dbReference type="InterPro" id="IPR002397">
    <property type="entry name" value="Cyt_P450_B"/>
</dbReference>
<dbReference type="InterPro" id="IPR001128">
    <property type="entry name" value="Cyt_P450"/>
</dbReference>
<sequence>MAAPSDLAFDPWDPAFLADPYPAYAELRARGRVHYFEPTNQWLVPHHADVSALLRERRLGRTYQHRFSHEDFGRTPPPAEHEPFHVLNDHGMLDLEPPDHTRIRRLVSKAFTPRTVEQLKPYVRDLAGELVSGLVEAGGGDLLTDVAEPLPVAVIAEMLGIPEADRAQLRPWSADICGMYELNPSQETAAKAVRASVEFSEYLQELIAARRKEPGEDLISGLIAAHDEGDRLTEQEMISTAVLLLNAGHEATVNATVNGWWALFRNPGQLAALRADHSLVPSAIEELMRYDTPLQLFERWVLDEIEIDGTTIPRGAEIAMLFGSANHDPQVFEAPDKLDLTRKENPHISFSAGIHYCIGAPLARIELAASMTALLEQAPTLRPAAEPERKPNFVIRGLEGLAVEV</sequence>
<dbReference type="PRINTS" id="PR00359">
    <property type="entry name" value="BP450"/>
</dbReference>
<name>A0ABP7VAQ5_9ACTN</name>